<accession>A0A9W9STB0</accession>
<dbReference type="EMBL" id="JAPZBT010000001">
    <property type="protein sequence ID" value="KAJ5384155.1"/>
    <property type="molecule type" value="Genomic_DNA"/>
</dbReference>
<dbReference type="Proteomes" id="UP001147752">
    <property type="component" value="Unassembled WGS sequence"/>
</dbReference>
<evidence type="ECO:0000256" key="1">
    <source>
        <dbReference type="ARBA" id="ARBA00009520"/>
    </source>
</evidence>
<dbReference type="GeneID" id="81458979"/>
<comment type="similarity">
    <text evidence="1">Belongs to the Necrosis inducing protein (NPP1) family.</text>
</comment>
<proteinExistence type="inferred from homology"/>
<name>A0A9W9STB0_9EURO</name>
<gene>
    <name evidence="4" type="ORF">N7517_002066</name>
</gene>
<reference evidence="4" key="2">
    <citation type="journal article" date="2023" name="IMA Fungus">
        <title>Comparative genomic study of the Penicillium genus elucidates a diverse pangenome and 15 lateral gene transfer events.</title>
        <authorList>
            <person name="Petersen C."/>
            <person name="Sorensen T."/>
            <person name="Nielsen M.R."/>
            <person name="Sondergaard T.E."/>
            <person name="Sorensen J.L."/>
            <person name="Fitzpatrick D.A."/>
            <person name="Frisvad J.C."/>
            <person name="Nielsen K.L."/>
        </authorList>
    </citation>
    <scope>NUCLEOTIDE SEQUENCE</scope>
    <source>
        <strain evidence="4">IBT 3081</strain>
    </source>
</reference>
<keyword evidence="3" id="KW-0732">Signal</keyword>
<dbReference type="PANTHER" id="PTHR33657">
    <property type="entry name" value="DOMAIN PROTEIN, PUTATIVE (AFU_ORTHOLOGUE AFUA_5G00600)-RELATED"/>
    <property type="match status" value="1"/>
</dbReference>
<organism evidence="4 5">
    <name type="scientific">Penicillium concentricum</name>
    <dbReference type="NCBI Taxonomy" id="293559"/>
    <lineage>
        <taxon>Eukaryota</taxon>
        <taxon>Fungi</taxon>
        <taxon>Dikarya</taxon>
        <taxon>Ascomycota</taxon>
        <taxon>Pezizomycotina</taxon>
        <taxon>Eurotiomycetes</taxon>
        <taxon>Eurotiomycetidae</taxon>
        <taxon>Eurotiales</taxon>
        <taxon>Aspergillaceae</taxon>
        <taxon>Penicillium</taxon>
    </lineage>
</organism>
<dbReference type="AlphaFoldDB" id="A0A9W9STB0"/>
<evidence type="ECO:0000313" key="4">
    <source>
        <dbReference type="EMBL" id="KAJ5384155.1"/>
    </source>
</evidence>
<comment type="caution">
    <text evidence="4">The sequence shown here is derived from an EMBL/GenBank/DDBJ whole genome shotgun (WGS) entry which is preliminary data.</text>
</comment>
<dbReference type="PANTHER" id="PTHR33657:SF8">
    <property type="entry name" value="DOMAIN PROTEIN, PUTATIVE (AFU_ORTHOLOGUE AFUA_5G00600)-RELATED"/>
    <property type="match status" value="1"/>
</dbReference>
<dbReference type="OrthoDB" id="89086at2759"/>
<feature type="signal peptide" evidence="3">
    <location>
        <begin position="1"/>
        <end position="19"/>
    </location>
</feature>
<dbReference type="Pfam" id="PF05630">
    <property type="entry name" value="NPP1"/>
    <property type="match status" value="1"/>
</dbReference>
<dbReference type="RefSeq" id="XP_056583931.1">
    <property type="nucleotide sequence ID" value="XM_056719796.1"/>
</dbReference>
<dbReference type="InterPro" id="IPR008701">
    <property type="entry name" value="NPP1"/>
</dbReference>
<dbReference type="PIRSF" id="PIRSF029958">
    <property type="entry name" value="Necrosis-inducing_protein"/>
    <property type="match status" value="1"/>
</dbReference>
<evidence type="ECO:0000256" key="3">
    <source>
        <dbReference type="SAM" id="SignalP"/>
    </source>
</evidence>
<sequence length="260" mass="27409">MIPRLIAGLTALIVLPVTANPVLSRRGTVASDQLLGFPQTVPAGATGDLYLAYQPDLYVVNGCVPFPAVDANGNTNAGLKPTGDPSGGCNKSTGQIYVRGGSSGDRYALMYSWYFPKDSPSTDLGHRHDWEGVIIWLSDATSTAASNILAVCPSAHGGWDCSTDGYTLDGTASLIKYQSVWPVNHACGLTTTIGGTQPLVAWESMSSKLPTKTPKAWKVEKSNPKHSAVVQNALDTTDFGSGNVPFNEGNFANNLAKATF</sequence>
<protein>
    <submittedName>
        <fullName evidence="4">Necrosis inducing protein</fullName>
    </submittedName>
</protein>
<evidence type="ECO:0000313" key="5">
    <source>
        <dbReference type="Proteomes" id="UP001147752"/>
    </source>
</evidence>
<keyword evidence="2" id="KW-0843">Virulence</keyword>
<feature type="chain" id="PRO_5040832159" evidence="3">
    <location>
        <begin position="20"/>
        <end position="260"/>
    </location>
</feature>
<reference evidence="4" key="1">
    <citation type="submission" date="2022-12" db="EMBL/GenBank/DDBJ databases">
        <authorList>
            <person name="Petersen C."/>
        </authorList>
    </citation>
    <scope>NUCLEOTIDE SEQUENCE</scope>
    <source>
        <strain evidence="4">IBT 3081</strain>
    </source>
</reference>
<evidence type="ECO:0000256" key="2">
    <source>
        <dbReference type="ARBA" id="ARBA00023026"/>
    </source>
</evidence>
<keyword evidence="5" id="KW-1185">Reference proteome</keyword>